<evidence type="ECO:0000256" key="2">
    <source>
        <dbReference type="ARBA" id="ARBA00022723"/>
    </source>
</evidence>
<keyword evidence="8" id="KW-1185">Reference proteome</keyword>
<dbReference type="CDD" id="cd09873">
    <property type="entry name" value="PIN_Pae0151-like"/>
    <property type="match status" value="1"/>
</dbReference>
<feature type="region of interest" description="Disordered" evidence="5">
    <location>
        <begin position="1"/>
        <end position="34"/>
    </location>
</feature>
<evidence type="ECO:0000313" key="7">
    <source>
        <dbReference type="EMBL" id="MBO3734899.1"/>
    </source>
</evidence>
<keyword evidence="2" id="KW-0479">Metal-binding</keyword>
<accession>A0ABS3U7Z3</accession>
<feature type="compositionally biased region" description="Pro residues" evidence="5">
    <location>
        <begin position="1"/>
        <end position="16"/>
    </location>
</feature>
<keyword evidence="4" id="KW-0460">Magnesium</keyword>
<evidence type="ECO:0000313" key="8">
    <source>
        <dbReference type="Proteomes" id="UP000681341"/>
    </source>
</evidence>
<feature type="domain" description="PIN" evidence="6">
    <location>
        <begin position="38"/>
        <end position="156"/>
    </location>
</feature>
<dbReference type="EMBL" id="JAGFNP010000011">
    <property type="protein sequence ID" value="MBO3734899.1"/>
    <property type="molecule type" value="Genomic_DNA"/>
</dbReference>
<dbReference type="InterPro" id="IPR029060">
    <property type="entry name" value="PIN-like_dom_sf"/>
</dbReference>
<organism evidence="7 8">
    <name type="scientific">Glycomyces niveus</name>
    <dbReference type="NCBI Taxonomy" id="2820287"/>
    <lineage>
        <taxon>Bacteria</taxon>
        <taxon>Bacillati</taxon>
        <taxon>Actinomycetota</taxon>
        <taxon>Actinomycetes</taxon>
        <taxon>Glycomycetales</taxon>
        <taxon>Glycomycetaceae</taxon>
        <taxon>Glycomyces</taxon>
    </lineage>
</organism>
<keyword evidence="1" id="KW-0540">Nuclease</keyword>
<dbReference type="InterPro" id="IPR044153">
    <property type="entry name" value="PIN_Pae0151-like"/>
</dbReference>
<keyword evidence="3" id="KW-0378">Hydrolase</keyword>
<dbReference type="SUPFAM" id="SSF88723">
    <property type="entry name" value="PIN domain-like"/>
    <property type="match status" value="1"/>
</dbReference>
<comment type="caution">
    <text evidence="7">The sequence shown here is derived from an EMBL/GenBank/DDBJ whole genome shotgun (WGS) entry which is preliminary data.</text>
</comment>
<evidence type="ECO:0000256" key="4">
    <source>
        <dbReference type="ARBA" id="ARBA00022842"/>
    </source>
</evidence>
<name>A0ABS3U7Z3_9ACTN</name>
<dbReference type="InterPro" id="IPR051619">
    <property type="entry name" value="TypeII_TA_RNase_PINc/VapC"/>
</dbReference>
<dbReference type="Proteomes" id="UP000681341">
    <property type="component" value="Unassembled WGS sequence"/>
</dbReference>
<sequence>MRSGSPPRPSRPPPPSSSRYWSSGPASRLTTPPATDRVDASIVVALLTGNKETDAIAAHLNRDPDAMAPAHLDAEVLSALRGRLLGNHLTMGDLRTAAARLAAAPIRRVPLEHPRLLLEAVRWFHNLSAHDACYAALAKEFDATLLTGDKGLADTAIRAQIACIHVDCSNLARAPGPAGAGVADAFRKWL</sequence>
<dbReference type="Pfam" id="PF01850">
    <property type="entry name" value="PIN"/>
    <property type="match status" value="1"/>
</dbReference>
<feature type="compositionally biased region" description="Low complexity" evidence="5">
    <location>
        <begin position="17"/>
        <end position="28"/>
    </location>
</feature>
<dbReference type="PANTHER" id="PTHR35901:SF1">
    <property type="entry name" value="EXONUCLEASE VAPC9"/>
    <property type="match status" value="1"/>
</dbReference>
<evidence type="ECO:0000259" key="6">
    <source>
        <dbReference type="Pfam" id="PF01850"/>
    </source>
</evidence>
<dbReference type="PANTHER" id="PTHR35901">
    <property type="entry name" value="RIBONUCLEASE VAPC3"/>
    <property type="match status" value="1"/>
</dbReference>
<evidence type="ECO:0000256" key="5">
    <source>
        <dbReference type="SAM" id="MobiDB-lite"/>
    </source>
</evidence>
<dbReference type="Gene3D" id="3.40.50.1010">
    <property type="entry name" value="5'-nuclease"/>
    <property type="match status" value="1"/>
</dbReference>
<evidence type="ECO:0000256" key="1">
    <source>
        <dbReference type="ARBA" id="ARBA00022722"/>
    </source>
</evidence>
<evidence type="ECO:0000256" key="3">
    <source>
        <dbReference type="ARBA" id="ARBA00022801"/>
    </source>
</evidence>
<gene>
    <name evidence="7" type="ORF">J5V16_18885</name>
</gene>
<dbReference type="InterPro" id="IPR002716">
    <property type="entry name" value="PIN_dom"/>
</dbReference>
<reference evidence="7 8" key="1">
    <citation type="submission" date="2021-03" db="EMBL/GenBank/DDBJ databases">
        <title>Glycomyces sp. nov., a novel actinomycete isolated from soil.</title>
        <authorList>
            <person name="Yang X."/>
            <person name="Xu X."/>
        </authorList>
    </citation>
    <scope>NUCLEOTIDE SEQUENCE [LARGE SCALE GENOMIC DNA]</scope>
    <source>
        <strain evidence="7 8">NEAU-S30</strain>
    </source>
</reference>
<protein>
    <submittedName>
        <fullName evidence="7">Type II toxin-antitoxin system VapC family toxin</fullName>
    </submittedName>
</protein>
<proteinExistence type="predicted"/>